<dbReference type="PATRIC" id="fig|29422.6.peg.2060"/>
<feature type="transmembrane region" description="Helical" evidence="6">
    <location>
        <begin position="252"/>
        <end position="275"/>
    </location>
</feature>
<feature type="transmembrane region" description="Helical" evidence="6">
    <location>
        <begin position="214"/>
        <end position="232"/>
    </location>
</feature>
<dbReference type="STRING" id="29422.Lbru_1931"/>
<proteinExistence type="predicted"/>
<evidence type="ECO:0000313" key="8">
    <source>
        <dbReference type="Proteomes" id="UP000054742"/>
    </source>
</evidence>
<evidence type="ECO:0000256" key="4">
    <source>
        <dbReference type="ARBA" id="ARBA00022989"/>
    </source>
</evidence>
<evidence type="ECO:0000256" key="5">
    <source>
        <dbReference type="ARBA" id="ARBA00023136"/>
    </source>
</evidence>
<keyword evidence="3 6" id="KW-0812">Transmembrane</keyword>
<feature type="transmembrane region" description="Helical" evidence="6">
    <location>
        <begin position="360"/>
        <end position="380"/>
    </location>
</feature>
<dbReference type="OrthoDB" id="9769862at2"/>
<dbReference type="PANTHER" id="PTHR30250">
    <property type="entry name" value="PST FAMILY PREDICTED COLANIC ACID TRANSPORTER"/>
    <property type="match status" value="1"/>
</dbReference>
<dbReference type="InterPro" id="IPR002797">
    <property type="entry name" value="Polysacc_synth"/>
</dbReference>
<feature type="transmembrane region" description="Helical" evidence="6">
    <location>
        <begin position="173"/>
        <end position="193"/>
    </location>
</feature>
<comment type="caution">
    <text evidence="7">The sequence shown here is derived from an EMBL/GenBank/DDBJ whole genome shotgun (WGS) entry which is preliminary data.</text>
</comment>
<reference evidence="7 8" key="1">
    <citation type="submission" date="2015-11" db="EMBL/GenBank/DDBJ databases">
        <title>Genomic analysis of 38 Legionella species identifies large and diverse effector repertoires.</title>
        <authorList>
            <person name="Burstein D."/>
            <person name="Amaro F."/>
            <person name="Zusman T."/>
            <person name="Lifshitz Z."/>
            <person name="Cohen O."/>
            <person name="Gilbert J.A."/>
            <person name="Pupko T."/>
            <person name="Shuman H.A."/>
            <person name="Segal G."/>
        </authorList>
    </citation>
    <scope>NUCLEOTIDE SEQUENCE [LARGE SCALE GENOMIC DNA]</scope>
    <source>
        <strain evidence="7 8">ATCC 43878</strain>
    </source>
</reference>
<evidence type="ECO:0000256" key="1">
    <source>
        <dbReference type="ARBA" id="ARBA00004651"/>
    </source>
</evidence>
<feature type="transmembrane region" description="Helical" evidence="6">
    <location>
        <begin position="117"/>
        <end position="136"/>
    </location>
</feature>
<feature type="transmembrane region" description="Helical" evidence="6">
    <location>
        <begin position="295"/>
        <end position="312"/>
    </location>
</feature>
<dbReference type="RefSeq" id="WP_058441930.1">
    <property type="nucleotide sequence ID" value="NZ_CAAAHU010000002.1"/>
</dbReference>
<keyword evidence="5 6" id="KW-0472">Membrane</keyword>
<dbReference type="EMBL" id="LNXV01000029">
    <property type="protein sequence ID" value="KTC81411.1"/>
    <property type="molecule type" value="Genomic_DNA"/>
</dbReference>
<dbReference type="PANTHER" id="PTHR30250:SF30">
    <property type="entry name" value="LIPID III FLIPPASE"/>
    <property type="match status" value="1"/>
</dbReference>
<feature type="transmembrane region" description="Helical" evidence="6">
    <location>
        <begin position="332"/>
        <end position="353"/>
    </location>
</feature>
<keyword evidence="8" id="KW-1185">Reference proteome</keyword>
<dbReference type="Proteomes" id="UP000054742">
    <property type="component" value="Unassembled WGS sequence"/>
</dbReference>
<sequence>MQQLKVAILTASSHLSRLLVNLYIIKQIALTQGPEGLGLLGNFMTLITIAGTLAGGGIASGTIKYISEYAGSIYKQLGFAGSAFFYTAISALLTLSLGLLFIKQLTMYVFLNQDYRIYIFFFLVAQIFISFNNYTYGLLNGFRNNSTYTVLVVVGSLLAAVLAWYMIPRYGVWGAVVAVTAPNLCPFIPIAYYGLTGRFLRHLRFYSIKQDSFLLSKFSLMLLFSTICFPIIEMYIRNKIIYSVNIETAGLWQAITKLSAAYLSFYSLFLSFYFVPMVSPKQSSVNIIRHVNKMLFFIGSLFLVMMLFFFFFKNTVIELVYSKEFLGISDLFFIQMMGDFFRVLGWVIGFVVVAKAATKLYIFGEILQGGLFILLCSIELNYSASLFGVLLAYVLTAILYCSITLIAFYYFFCNKRSTLAMEI</sequence>
<feature type="transmembrane region" description="Helical" evidence="6">
    <location>
        <begin position="43"/>
        <end position="66"/>
    </location>
</feature>
<evidence type="ECO:0000313" key="7">
    <source>
        <dbReference type="EMBL" id="KTC81411.1"/>
    </source>
</evidence>
<dbReference type="Pfam" id="PF01943">
    <property type="entry name" value="Polysacc_synt"/>
    <property type="match status" value="1"/>
</dbReference>
<protein>
    <submittedName>
        <fullName evidence="7">Lipopolysaccharide biosynthesis protein</fullName>
    </submittedName>
</protein>
<feature type="transmembrane region" description="Helical" evidence="6">
    <location>
        <begin position="148"/>
        <end position="167"/>
    </location>
</feature>
<accession>A0A0W0SD52</accession>
<evidence type="ECO:0000256" key="2">
    <source>
        <dbReference type="ARBA" id="ARBA00022475"/>
    </source>
</evidence>
<name>A0A0W0SD52_9GAMM</name>
<keyword evidence="2" id="KW-1003">Cell membrane</keyword>
<gene>
    <name evidence="7" type="ORF">Lbru_1931</name>
</gene>
<evidence type="ECO:0000256" key="6">
    <source>
        <dbReference type="SAM" id="Phobius"/>
    </source>
</evidence>
<keyword evidence="4 6" id="KW-1133">Transmembrane helix</keyword>
<feature type="transmembrane region" description="Helical" evidence="6">
    <location>
        <begin position="386"/>
        <end position="412"/>
    </location>
</feature>
<dbReference type="InterPro" id="IPR050833">
    <property type="entry name" value="Poly_Biosynth_Transport"/>
</dbReference>
<feature type="transmembrane region" description="Helical" evidence="6">
    <location>
        <begin position="78"/>
        <end position="102"/>
    </location>
</feature>
<evidence type="ECO:0000256" key="3">
    <source>
        <dbReference type="ARBA" id="ARBA00022692"/>
    </source>
</evidence>
<dbReference type="AlphaFoldDB" id="A0A0W0SD52"/>
<organism evidence="7 8">
    <name type="scientific">Legionella brunensis</name>
    <dbReference type="NCBI Taxonomy" id="29422"/>
    <lineage>
        <taxon>Bacteria</taxon>
        <taxon>Pseudomonadati</taxon>
        <taxon>Pseudomonadota</taxon>
        <taxon>Gammaproteobacteria</taxon>
        <taxon>Legionellales</taxon>
        <taxon>Legionellaceae</taxon>
        <taxon>Legionella</taxon>
    </lineage>
</organism>
<dbReference type="GO" id="GO:0005886">
    <property type="term" value="C:plasma membrane"/>
    <property type="evidence" value="ECO:0007669"/>
    <property type="project" value="UniProtKB-SubCell"/>
</dbReference>
<comment type="subcellular location">
    <subcellularLocation>
        <location evidence="1">Cell membrane</location>
        <topology evidence="1">Multi-pass membrane protein</topology>
    </subcellularLocation>
</comment>